<accession>A0ABN6J3T3</accession>
<evidence type="ECO:0000313" key="2">
    <source>
        <dbReference type="EMBL" id="BCZ48994.1"/>
    </source>
</evidence>
<dbReference type="SUPFAM" id="SSF47413">
    <property type="entry name" value="lambda repressor-like DNA-binding domains"/>
    <property type="match status" value="1"/>
</dbReference>
<organism evidence="2 3">
    <name type="scientific">Clostridium gelidum</name>
    <dbReference type="NCBI Taxonomy" id="704125"/>
    <lineage>
        <taxon>Bacteria</taxon>
        <taxon>Bacillati</taxon>
        <taxon>Bacillota</taxon>
        <taxon>Clostridia</taxon>
        <taxon>Eubacteriales</taxon>
        <taxon>Clostridiaceae</taxon>
        <taxon>Clostridium</taxon>
    </lineage>
</organism>
<dbReference type="InterPro" id="IPR010982">
    <property type="entry name" value="Lambda_DNA-bd_dom_sf"/>
</dbReference>
<feature type="domain" description="HTH cro/C1-type" evidence="1">
    <location>
        <begin position="21"/>
        <end position="75"/>
    </location>
</feature>
<dbReference type="PROSITE" id="PS50943">
    <property type="entry name" value="HTH_CROC1"/>
    <property type="match status" value="1"/>
</dbReference>
<reference evidence="3" key="1">
    <citation type="submission" date="2021-07" db="EMBL/GenBank/DDBJ databases">
        <title>Complete genome sequencing of a Clostridium isolate.</title>
        <authorList>
            <person name="Ueki A."/>
            <person name="Tonouchi A."/>
        </authorList>
    </citation>
    <scope>NUCLEOTIDE SEQUENCE [LARGE SCALE GENOMIC DNA]</scope>
    <source>
        <strain evidence="3">C5S11</strain>
    </source>
</reference>
<dbReference type="CDD" id="cd00093">
    <property type="entry name" value="HTH_XRE"/>
    <property type="match status" value="1"/>
</dbReference>
<keyword evidence="3" id="KW-1185">Reference proteome</keyword>
<evidence type="ECO:0000259" key="1">
    <source>
        <dbReference type="PROSITE" id="PS50943"/>
    </source>
</evidence>
<sequence>MEKFLCDLQEMFMNSKFCERIRYLRKFRNLTIKQAADKCITTEKCWSDWENGKAIPRKRNRRIIASVLNVSEEIIFGTPKVYAF</sequence>
<dbReference type="InterPro" id="IPR001387">
    <property type="entry name" value="Cro/C1-type_HTH"/>
</dbReference>
<name>A0ABN6J3T3_9CLOT</name>
<dbReference type="EMBL" id="AP024849">
    <property type="protein sequence ID" value="BCZ48994.1"/>
    <property type="molecule type" value="Genomic_DNA"/>
</dbReference>
<evidence type="ECO:0000313" key="3">
    <source>
        <dbReference type="Proteomes" id="UP000824633"/>
    </source>
</evidence>
<dbReference type="Proteomes" id="UP000824633">
    <property type="component" value="Chromosome"/>
</dbReference>
<proteinExistence type="predicted"/>
<protein>
    <recommendedName>
        <fullName evidence="1">HTH cro/C1-type domain-containing protein</fullName>
    </recommendedName>
</protein>
<dbReference type="Gene3D" id="1.10.260.40">
    <property type="entry name" value="lambda repressor-like DNA-binding domains"/>
    <property type="match status" value="1"/>
</dbReference>
<dbReference type="SMART" id="SM00530">
    <property type="entry name" value="HTH_XRE"/>
    <property type="match status" value="1"/>
</dbReference>
<gene>
    <name evidence="2" type="ORF">psyc5s11_50610</name>
</gene>
<dbReference type="Pfam" id="PF01381">
    <property type="entry name" value="HTH_3"/>
    <property type="match status" value="1"/>
</dbReference>
<dbReference type="RefSeq" id="WP_224035213.1">
    <property type="nucleotide sequence ID" value="NZ_AP024849.1"/>
</dbReference>